<sequence>MILGVRGWLRRTLIRDYPWWPGAIAGAVSAAIALLGLWEPLERFGYNQLFKLRGSLSWNERIVTVAIDETSLQVYGQFPWSRDRYVQLLDVLNDADPAAIGFDVLFLDPSPQDARLAEAIARNGRVVLARGAWGEEPLPILQDAAAAVGQILHEADRDGISRQATLWIEGIPNLSLAMLQVSGDLPSSDLLAELPQRAIARYQSGVWYNFWVNWPGKMQAVPTYSFVDVVEGRVPMSAFANKFVFVGAVATGLDRKISPFQAIAGVYIHAAVADNWLEDRFLRRWPAWVSPWAAIAFALGTGWLLSGLDWKHRVGLLLLLPSVWVGIALGAFTWVNWWLPTATPIGTIALSAIAVQVREQYQKQQLMRLFETQVAPETARTIWQQRHEIFQHGAVPPQEAIATILFMDIRGFTTISEQMPPRELLPWLNEYLDVMSNCIMNCGGAIDKYIGDAIMACFGVPFVRTTEAEIQQDALNAIAACFKMHEQLQVLNRHFKATGKPPIRFGIGIHTGPVIAGSVGGSRRSNYSVLGDTVNIAARLEPMNKEILDNNPYSLLITRETFAYVRDRYPGRKVGELQLRGRQEITEIYSIQNSKI</sequence>
<dbReference type="CDD" id="cd07302">
    <property type="entry name" value="CHD"/>
    <property type="match status" value="1"/>
</dbReference>
<dbReference type="GO" id="GO:0035556">
    <property type="term" value="P:intracellular signal transduction"/>
    <property type="evidence" value="ECO:0007669"/>
    <property type="project" value="InterPro"/>
</dbReference>
<keyword evidence="2" id="KW-0472">Membrane</keyword>
<dbReference type="KEGG" id="oxy:HCG48_19585"/>
<dbReference type="InterPro" id="IPR001054">
    <property type="entry name" value="A/G_cyclase"/>
</dbReference>
<dbReference type="InterPro" id="IPR007890">
    <property type="entry name" value="CHASE2"/>
</dbReference>
<dbReference type="InterPro" id="IPR050697">
    <property type="entry name" value="Adenylyl/Guanylyl_Cyclase_3/4"/>
</dbReference>
<feature type="transmembrane region" description="Helical" evidence="2">
    <location>
        <begin position="315"/>
        <end position="335"/>
    </location>
</feature>
<proteinExistence type="inferred from homology"/>
<evidence type="ECO:0000313" key="4">
    <source>
        <dbReference type="EMBL" id="QIZ72518.1"/>
    </source>
</evidence>
<dbReference type="PROSITE" id="PS50125">
    <property type="entry name" value="GUANYLATE_CYCLASE_2"/>
    <property type="match status" value="1"/>
</dbReference>
<evidence type="ECO:0000259" key="3">
    <source>
        <dbReference type="PROSITE" id="PS50125"/>
    </source>
</evidence>
<comment type="similarity">
    <text evidence="1">Belongs to the adenylyl cyclase class-3 family.</text>
</comment>
<reference evidence="4 5" key="1">
    <citation type="submission" date="2020-04" db="EMBL/GenBank/DDBJ databases">
        <authorList>
            <person name="Basu S."/>
            <person name="Maruthanayagam V."/>
            <person name="Chakraborty S."/>
            <person name="Pramanik A."/>
            <person name="Mukherjee J."/>
            <person name="Brink B."/>
        </authorList>
    </citation>
    <scope>NUCLEOTIDE SEQUENCE [LARGE SCALE GENOMIC DNA]</scope>
    <source>
        <strain evidence="4 5">AP17</strain>
    </source>
</reference>
<accession>A0A6H1U0W8</accession>
<organism evidence="4 5">
    <name type="scientific">Oxynema aestuarii AP17</name>
    <dbReference type="NCBI Taxonomy" id="2064643"/>
    <lineage>
        <taxon>Bacteria</taxon>
        <taxon>Bacillati</taxon>
        <taxon>Cyanobacteriota</taxon>
        <taxon>Cyanophyceae</taxon>
        <taxon>Oscillatoriophycideae</taxon>
        <taxon>Oscillatoriales</taxon>
        <taxon>Oscillatoriaceae</taxon>
        <taxon>Oxynema</taxon>
        <taxon>Oxynema aestuarii</taxon>
    </lineage>
</organism>
<dbReference type="RefSeq" id="WP_168570666.1">
    <property type="nucleotide sequence ID" value="NZ_CP051167.1"/>
</dbReference>
<evidence type="ECO:0000256" key="1">
    <source>
        <dbReference type="ARBA" id="ARBA00005381"/>
    </source>
</evidence>
<dbReference type="PANTHER" id="PTHR43081">
    <property type="entry name" value="ADENYLATE CYCLASE, TERMINAL-DIFFERENTIATION SPECIFIC-RELATED"/>
    <property type="match status" value="1"/>
</dbReference>
<keyword evidence="2" id="KW-1133">Transmembrane helix</keyword>
<dbReference type="GO" id="GO:0004016">
    <property type="term" value="F:adenylate cyclase activity"/>
    <property type="evidence" value="ECO:0007669"/>
    <property type="project" value="UniProtKB-ARBA"/>
</dbReference>
<dbReference type="GO" id="GO:0009190">
    <property type="term" value="P:cyclic nucleotide biosynthetic process"/>
    <property type="evidence" value="ECO:0007669"/>
    <property type="project" value="InterPro"/>
</dbReference>
<dbReference type="SUPFAM" id="SSF55073">
    <property type="entry name" value="Nucleotide cyclase"/>
    <property type="match status" value="1"/>
</dbReference>
<feature type="transmembrane region" description="Helical" evidence="2">
    <location>
        <begin position="289"/>
        <end position="308"/>
    </location>
</feature>
<dbReference type="EMBL" id="CP051167">
    <property type="protein sequence ID" value="QIZ72518.1"/>
    <property type="molecule type" value="Genomic_DNA"/>
</dbReference>
<feature type="domain" description="Guanylate cyclase" evidence="3">
    <location>
        <begin position="403"/>
        <end position="541"/>
    </location>
</feature>
<feature type="transmembrane region" description="Helical" evidence="2">
    <location>
        <begin position="20"/>
        <end position="38"/>
    </location>
</feature>
<dbReference type="AlphaFoldDB" id="A0A6H1U0W8"/>
<dbReference type="Gene3D" id="3.30.70.1230">
    <property type="entry name" value="Nucleotide cyclase"/>
    <property type="match status" value="1"/>
</dbReference>
<protein>
    <submittedName>
        <fullName evidence="4">Adenylate/guanylate cyclase domain-containing protein</fullName>
    </submittedName>
</protein>
<evidence type="ECO:0000256" key="2">
    <source>
        <dbReference type="SAM" id="Phobius"/>
    </source>
</evidence>
<dbReference type="InterPro" id="IPR029787">
    <property type="entry name" value="Nucleotide_cyclase"/>
</dbReference>
<keyword evidence="5" id="KW-1185">Reference proteome</keyword>
<evidence type="ECO:0000313" key="5">
    <source>
        <dbReference type="Proteomes" id="UP000500857"/>
    </source>
</evidence>
<name>A0A6H1U0W8_9CYAN</name>
<dbReference type="Pfam" id="PF00211">
    <property type="entry name" value="Guanylate_cyc"/>
    <property type="match status" value="1"/>
</dbReference>
<dbReference type="SMART" id="SM00044">
    <property type="entry name" value="CYCc"/>
    <property type="match status" value="1"/>
</dbReference>
<dbReference type="Proteomes" id="UP000500857">
    <property type="component" value="Chromosome"/>
</dbReference>
<gene>
    <name evidence="4" type="ORF">HCG48_19585</name>
</gene>
<dbReference type="Pfam" id="PF05226">
    <property type="entry name" value="CHASE2"/>
    <property type="match status" value="1"/>
</dbReference>
<keyword evidence="2" id="KW-0812">Transmembrane</keyword>
<dbReference type="PANTHER" id="PTHR43081:SF1">
    <property type="entry name" value="ADENYLATE CYCLASE, TERMINAL-DIFFERENTIATION SPECIFIC"/>
    <property type="match status" value="1"/>
</dbReference>
<dbReference type="SMART" id="SM01080">
    <property type="entry name" value="CHASE2"/>
    <property type="match status" value="1"/>
</dbReference>